<dbReference type="Proteomes" id="UP000297258">
    <property type="component" value="Unassembled WGS sequence"/>
</dbReference>
<organism evidence="1 2">
    <name type="scientific">Massilia horti</name>
    <dbReference type="NCBI Taxonomy" id="2562153"/>
    <lineage>
        <taxon>Bacteria</taxon>
        <taxon>Pseudomonadati</taxon>
        <taxon>Pseudomonadota</taxon>
        <taxon>Betaproteobacteria</taxon>
        <taxon>Burkholderiales</taxon>
        <taxon>Oxalobacteraceae</taxon>
        <taxon>Telluria group</taxon>
        <taxon>Massilia</taxon>
    </lineage>
</organism>
<protein>
    <submittedName>
        <fullName evidence="1">Uncharacterized protein</fullName>
    </submittedName>
</protein>
<dbReference type="RefSeq" id="WP_135189839.1">
    <property type="nucleotide sequence ID" value="NZ_SPUM01000068.1"/>
</dbReference>
<evidence type="ECO:0000313" key="1">
    <source>
        <dbReference type="EMBL" id="TFW32055.1"/>
    </source>
</evidence>
<proteinExistence type="predicted"/>
<dbReference type="EMBL" id="SPUM01000068">
    <property type="protein sequence ID" value="TFW32055.1"/>
    <property type="molecule type" value="Genomic_DNA"/>
</dbReference>
<name>A0A4Y9T3H2_9BURK</name>
<sequence>MPTFKVTSSMEDRTRIAHEQSALLSTRLALARWSTGGQEPQLTGHGDLLLRAVWYDQAERNFQAWLDAGGFTQYDETARDQSCPALERQMDSAKLCQD</sequence>
<accession>A0A4Y9T3H2</accession>
<comment type="caution">
    <text evidence="1">The sequence shown here is derived from an EMBL/GenBank/DDBJ whole genome shotgun (WGS) entry which is preliminary data.</text>
</comment>
<gene>
    <name evidence="1" type="ORF">E4O92_11105</name>
</gene>
<dbReference type="OrthoDB" id="8754242at2"/>
<reference evidence="1 2" key="1">
    <citation type="submission" date="2019-03" db="EMBL/GenBank/DDBJ databases">
        <title>Draft genome of Massilia hortus sp. nov., a novel bacterial species of the Oxalobacteraceae family.</title>
        <authorList>
            <person name="Peta V."/>
            <person name="Raths R."/>
            <person name="Bucking H."/>
        </authorList>
    </citation>
    <scope>NUCLEOTIDE SEQUENCE [LARGE SCALE GENOMIC DNA]</scope>
    <source>
        <strain evidence="1 2">ONC3</strain>
    </source>
</reference>
<evidence type="ECO:0000313" key="2">
    <source>
        <dbReference type="Proteomes" id="UP000297258"/>
    </source>
</evidence>
<keyword evidence="2" id="KW-1185">Reference proteome</keyword>
<dbReference type="AlphaFoldDB" id="A0A4Y9T3H2"/>